<dbReference type="EMBL" id="JBBUTI010000016">
    <property type="protein sequence ID" value="MEK8048387.1"/>
    <property type="molecule type" value="Genomic_DNA"/>
</dbReference>
<feature type="region of interest" description="Disordered" evidence="1">
    <location>
        <begin position="211"/>
        <end position="232"/>
    </location>
</feature>
<comment type="caution">
    <text evidence="3">The sequence shown here is derived from an EMBL/GenBank/DDBJ whole genome shotgun (WGS) entry which is preliminary data.</text>
</comment>
<gene>
    <name evidence="3" type="ORF">AACH00_18685</name>
</gene>
<dbReference type="PANTHER" id="PTHR37461:SF1">
    <property type="entry name" value="ANTI-SIGMA-K FACTOR RSKA"/>
    <property type="match status" value="1"/>
</dbReference>
<organism evidence="3 4">
    <name type="scientific">Ideonella margarita</name>
    <dbReference type="NCBI Taxonomy" id="2984191"/>
    <lineage>
        <taxon>Bacteria</taxon>
        <taxon>Pseudomonadati</taxon>
        <taxon>Pseudomonadota</taxon>
        <taxon>Betaproteobacteria</taxon>
        <taxon>Burkholderiales</taxon>
        <taxon>Sphaerotilaceae</taxon>
        <taxon>Ideonella</taxon>
    </lineage>
</organism>
<name>A0ABU9C939_9BURK</name>
<evidence type="ECO:0000313" key="3">
    <source>
        <dbReference type="EMBL" id="MEK8048387.1"/>
    </source>
</evidence>
<dbReference type="RefSeq" id="WP_341400697.1">
    <property type="nucleotide sequence ID" value="NZ_JBBUTI010000016.1"/>
</dbReference>
<dbReference type="InterPro" id="IPR018764">
    <property type="entry name" value="RskA_C"/>
</dbReference>
<dbReference type="PANTHER" id="PTHR37461">
    <property type="entry name" value="ANTI-SIGMA-K FACTOR RSKA"/>
    <property type="match status" value="1"/>
</dbReference>
<feature type="domain" description="Anti-sigma K factor RskA C-terminal" evidence="2">
    <location>
        <begin position="97"/>
        <end position="224"/>
    </location>
</feature>
<dbReference type="InterPro" id="IPR051474">
    <property type="entry name" value="Anti-sigma-K/W_factor"/>
</dbReference>
<protein>
    <submittedName>
        <fullName evidence="3">Anti-sigma factor</fullName>
    </submittedName>
</protein>
<keyword evidence="4" id="KW-1185">Reference proteome</keyword>
<dbReference type="Proteomes" id="UP001379945">
    <property type="component" value="Unassembled WGS sequence"/>
</dbReference>
<sequence length="232" mass="24082">MDYSRPRLADRLAANYVLGTLRGAARRRLETLLPAHPSLRQAVNRWQDALVPLASTVPPVAPTAAVWTRLETRLFGAAEAPLSWWQRLLPWRAATGVATAAALVMGVALSIPPPAQSPVVIVMSPNEAAAAGPALLSKAKFVASVSGDGRALVLKPLDALPLDAGRALELWAVPAQGAPRSLGLVAGDHSTQVLRAKLLKDTAAFAVSVEPDGGSPTGAPTGPIISVGKLET</sequence>
<evidence type="ECO:0000256" key="1">
    <source>
        <dbReference type="SAM" id="MobiDB-lite"/>
    </source>
</evidence>
<evidence type="ECO:0000259" key="2">
    <source>
        <dbReference type="Pfam" id="PF10099"/>
    </source>
</evidence>
<reference evidence="3 4" key="1">
    <citation type="submission" date="2024-04" db="EMBL/GenBank/DDBJ databases">
        <title>Novel species of the genus Ideonella isolated from streams.</title>
        <authorList>
            <person name="Lu H."/>
        </authorList>
    </citation>
    <scope>NUCLEOTIDE SEQUENCE [LARGE SCALE GENOMIC DNA]</scope>
    <source>
        <strain evidence="3 4">LYT19W</strain>
    </source>
</reference>
<evidence type="ECO:0000313" key="4">
    <source>
        <dbReference type="Proteomes" id="UP001379945"/>
    </source>
</evidence>
<proteinExistence type="predicted"/>
<accession>A0ABU9C939</accession>
<dbReference type="Pfam" id="PF10099">
    <property type="entry name" value="RskA_C"/>
    <property type="match status" value="1"/>
</dbReference>